<protein>
    <submittedName>
        <fullName evidence="3">Alpha/beta hydrolase</fullName>
    </submittedName>
</protein>
<evidence type="ECO:0000313" key="3">
    <source>
        <dbReference type="EMBL" id="MFM0717558.1"/>
    </source>
</evidence>
<comment type="caution">
    <text evidence="3">The sequence shown here is derived from an EMBL/GenBank/DDBJ whole genome shotgun (WGS) entry which is preliminary data.</text>
</comment>
<keyword evidence="4" id="KW-1185">Reference proteome</keyword>
<dbReference type="InterPro" id="IPR000639">
    <property type="entry name" value="Epox_hydrolase-like"/>
</dbReference>
<dbReference type="SUPFAM" id="SSF53474">
    <property type="entry name" value="alpha/beta-Hydrolases"/>
    <property type="match status" value="1"/>
</dbReference>
<reference evidence="3 4" key="1">
    <citation type="journal article" date="2024" name="Chem. Sci.">
        <title>Discovery of megapolipeptins by genome mining of a Burkholderiales bacteria collection.</title>
        <authorList>
            <person name="Paulo B.S."/>
            <person name="Recchia M.J.J."/>
            <person name="Lee S."/>
            <person name="Fergusson C.H."/>
            <person name="Romanowski S.B."/>
            <person name="Hernandez A."/>
            <person name="Krull N."/>
            <person name="Liu D.Y."/>
            <person name="Cavanagh H."/>
            <person name="Bos A."/>
            <person name="Gray C.A."/>
            <person name="Murphy B.T."/>
            <person name="Linington R.G."/>
            <person name="Eustaquio A.S."/>
        </authorList>
    </citation>
    <scope>NUCLEOTIDE SEQUENCE [LARGE SCALE GENOMIC DNA]</scope>
    <source>
        <strain evidence="3 4">RL17-350-BIC-E</strain>
    </source>
</reference>
<dbReference type="InterPro" id="IPR000073">
    <property type="entry name" value="AB_hydrolase_1"/>
</dbReference>
<dbReference type="Gene3D" id="3.40.50.1820">
    <property type="entry name" value="alpha/beta hydrolase"/>
    <property type="match status" value="1"/>
</dbReference>
<dbReference type="Proteomes" id="UP001629392">
    <property type="component" value="Unassembled WGS sequence"/>
</dbReference>
<accession>A0ABW9EEI5</accession>
<feature type="domain" description="AB hydrolase-1" evidence="2">
    <location>
        <begin position="42"/>
        <end position="281"/>
    </location>
</feature>
<evidence type="ECO:0000313" key="4">
    <source>
        <dbReference type="Proteomes" id="UP001629392"/>
    </source>
</evidence>
<organism evidence="3 4">
    <name type="scientific">Paraburkholderia strydomiana</name>
    <dbReference type="NCBI Taxonomy" id="1245417"/>
    <lineage>
        <taxon>Bacteria</taxon>
        <taxon>Pseudomonadati</taxon>
        <taxon>Pseudomonadota</taxon>
        <taxon>Betaproteobacteria</taxon>
        <taxon>Burkholderiales</taxon>
        <taxon>Burkholderiaceae</taxon>
        <taxon>Paraburkholderia</taxon>
    </lineage>
</organism>
<dbReference type="InterPro" id="IPR029058">
    <property type="entry name" value="AB_hydrolase_fold"/>
</dbReference>
<keyword evidence="1 3" id="KW-0378">Hydrolase</keyword>
<evidence type="ECO:0000259" key="2">
    <source>
        <dbReference type="Pfam" id="PF12697"/>
    </source>
</evidence>
<dbReference type="EMBL" id="JAQQCL010000009">
    <property type="protein sequence ID" value="MFM0717558.1"/>
    <property type="molecule type" value="Genomic_DNA"/>
</dbReference>
<dbReference type="RefSeq" id="WP_408141447.1">
    <property type="nucleotide sequence ID" value="NZ_JAQQCL010000009.1"/>
</dbReference>
<dbReference type="GO" id="GO:0016787">
    <property type="term" value="F:hydrolase activity"/>
    <property type="evidence" value="ECO:0007669"/>
    <property type="project" value="UniProtKB-KW"/>
</dbReference>
<sequence>MHISQDTVQMPSSFEHRSAIVNDVNLHYVIGGKAPGSAPLMLLIHGFPQNWWCWNSVIAELGERYTVVAPDLKGVGLSDKPAYGYTKREMAADLHALVEGLHGEPAHIVGHDIGGMIAYAYASRYPARSLTVIDVTIPGIGDWDQVITDPRVWHFAFHQKRDLPEALIVGGREHVYISSFINQQTFRRGSISLPDINEYVEAYKHPGAFRAAMEMYRQFPQDAIDNRSAGRLPEDLPVLAIGGQKRWAGRVGDRLGTVSSNVTSVSIPDAGHFVAEEQPGHFIDAMFQFCG</sequence>
<evidence type="ECO:0000256" key="1">
    <source>
        <dbReference type="ARBA" id="ARBA00022801"/>
    </source>
</evidence>
<dbReference type="PRINTS" id="PR00111">
    <property type="entry name" value="ABHYDROLASE"/>
</dbReference>
<proteinExistence type="predicted"/>
<gene>
    <name evidence="3" type="ORF">PQQ73_14570</name>
</gene>
<dbReference type="Pfam" id="PF12697">
    <property type="entry name" value="Abhydrolase_6"/>
    <property type="match status" value="1"/>
</dbReference>
<dbReference type="PANTHER" id="PTHR43329">
    <property type="entry name" value="EPOXIDE HYDROLASE"/>
    <property type="match status" value="1"/>
</dbReference>
<dbReference type="PRINTS" id="PR00412">
    <property type="entry name" value="EPOXHYDRLASE"/>
</dbReference>
<name>A0ABW9EEI5_9BURK</name>